<evidence type="ECO:0000313" key="3">
    <source>
        <dbReference type="EMBL" id="MVZ60536.1"/>
    </source>
</evidence>
<keyword evidence="2" id="KW-0472">Membrane</keyword>
<feature type="transmembrane region" description="Helical" evidence="2">
    <location>
        <begin position="77"/>
        <end position="97"/>
    </location>
</feature>
<keyword evidence="2" id="KW-1133">Transmembrane helix</keyword>
<reference evidence="3 4" key="1">
    <citation type="submission" date="2019-12" db="EMBL/GenBank/DDBJ databases">
        <authorList>
            <person name="Dong K."/>
        </authorList>
    </citation>
    <scope>NUCLEOTIDE SEQUENCE [LARGE SCALE GENOMIC DNA]</scope>
    <source>
        <strain evidence="3 4">JCM 31225</strain>
    </source>
</reference>
<gene>
    <name evidence="3" type="ORF">GQF63_00740</name>
</gene>
<keyword evidence="2" id="KW-0812">Transmembrane</keyword>
<keyword evidence="1" id="KW-0175">Coiled coil</keyword>
<dbReference type="RefSeq" id="WP_160367183.1">
    <property type="nucleotide sequence ID" value="NZ_WSQA01000001.1"/>
</dbReference>
<evidence type="ECO:0000313" key="4">
    <source>
        <dbReference type="Proteomes" id="UP000435036"/>
    </source>
</evidence>
<sequence length="285" mass="32264">MKIKFILLIVLFSLSIQSRANIKIDLAYHQLALDEAAESTNAIHATKTSLILSKVATANLVSIAQPSISSGNWYSNGWILTVSILINLGLVIILLIFKSKVSAQGKSKSEFEKLERKLKKTENERNNFHQENIGHGQVIDGLKHEISELKKASIPPIEVSELSTEQQTVEQEVVQSPRYISAKCLNEGGQYYLKESKVTNQTTPYVIFEKNSEHYFKFDDRNKDGRNNAFNFHNIYFEGYCDGINIRTDMHTSFEVVDNSVGKLQKVGDTYLVVERIKVNYLSGR</sequence>
<keyword evidence="4" id="KW-1185">Reference proteome</keyword>
<protein>
    <submittedName>
        <fullName evidence="3">Uncharacterized protein</fullName>
    </submittedName>
</protein>
<feature type="coiled-coil region" evidence="1">
    <location>
        <begin position="104"/>
        <end position="131"/>
    </location>
</feature>
<dbReference type="Proteomes" id="UP000435036">
    <property type="component" value="Unassembled WGS sequence"/>
</dbReference>
<evidence type="ECO:0000256" key="1">
    <source>
        <dbReference type="SAM" id="Coils"/>
    </source>
</evidence>
<dbReference type="AlphaFoldDB" id="A0A6N8KTZ6"/>
<comment type="caution">
    <text evidence="3">The sequence shown here is derived from an EMBL/GenBank/DDBJ whole genome shotgun (WGS) entry which is preliminary data.</text>
</comment>
<accession>A0A6N8KTZ6</accession>
<evidence type="ECO:0000256" key="2">
    <source>
        <dbReference type="SAM" id="Phobius"/>
    </source>
</evidence>
<proteinExistence type="predicted"/>
<organism evidence="3 4">
    <name type="scientific">Sphingobacterium humi</name>
    <dbReference type="NCBI Taxonomy" id="1796905"/>
    <lineage>
        <taxon>Bacteria</taxon>
        <taxon>Pseudomonadati</taxon>
        <taxon>Bacteroidota</taxon>
        <taxon>Sphingobacteriia</taxon>
        <taxon>Sphingobacteriales</taxon>
        <taxon>Sphingobacteriaceae</taxon>
        <taxon>Sphingobacterium</taxon>
    </lineage>
</organism>
<name>A0A6N8KTZ6_9SPHI</name>
<dbReference type="EMBL" id="WSQA01000001">
    <property type="protein sequence ID" value="MVZ60536.1"/>
    <property type="molecule type" value="Genomic_DNA"/>
</dbReference>